<feature type="region of interest" description="Disordered" evidence="4">
    <location>
        <begin position="1"/>
        <end position="31"/>
    </location>
</feature>
<evidence type="ECO:0000313" key="6">
    <source>
        <dbReference type="EMBL" id="EDW65854.2"/>
    </source>
</evidence>
<comment type="subcellular location">
    <subcellularLocation>
        <location evidence="1">Cytoplasm</location>
    </subcellularLocation>
</comment>
<dbReference type="GO" id="GO:0005815">
    <property type="term" value="C:microtubule organizing center"/>
    <property type="evidence" value="ECO:0007669"/>
    <property type="project" value="InterPro"/>
</dbReference>
<keyword evidence="2" id="KW-0963">Cytoplasm</keyword>
<dbReference type="HOGENOM" id="CLU_1095269_0_0_1"/>
<dbReference type="Proteomes" id="UP000008792">
    <property type="component" value="Unassembled WGS sequence"/>
</dbReference>
<evidence type="ECO:0000256" key="1">
    <source>
        <dbReference type="ARBA" id="ARBA00004496"/>
    </source>
</evidence>
<feature type="coiled-coil region" evidence="3">
    <location>
        <begin position="32"/>
        <end position="195"/>
    </location>
</feature>
<evidence type="ECO:0000256" key="2">
    <source>
        <dbReference type="ARBA" id="ARBA00022490"/>
    </source>
</evidence>
<evidence type="ECO:0000259" key="5">
    <source>
        <dbReference type="Pfam" id="PF07989"/>
    </source>
</evidence>
<organism evidence="6 7">
    <name type="scientific">Drosophila virilis</name>
    <name type="common">Fruit fly</name>
    <dbReference type="NCBI Taxonomy" id="7244"/>
    <lineage>
        <taxon>Eukaryota</taxon>
        <taxon>Metazoa</taxon>
        <taxon>Ecdysozoa</taxon>
        <taxon>Arthropoda</taxon>
        <taxon>Hexapoda</taxon>
        <taxon>Insecta</taxon>
        <taxon>Pterygota</taxon>
        <taxon>Neoptera</taxon>
        <taxon>Endopterygota</taxon>
        <taxon>Diptera</taxon>
        <taxon>Brachycera</taxon>
        <taxon>Muscomorpha</taxon>
        <taxon>Ephydroidea</taxon>
        <taxon>Drosophilidae</taxon>
        <taxon>Drosophila</taxon>
    </lineage>
</organism>
<dbReference type="KEGG" id="dvi:6631381"/>
<feature type="compositionally biased region" description="Basic residues" evidence="4">
    <location>
        <begin position="363"/>
        <end position="372"/>
    </location>
</feature>
<feature type="region of interest" description="Disordered" evidence="4">
    <location>
        <begin position="315"/>
        <end position="374"/>
    </location>
</feature>
<sequence>MDSKGSSPNDYNKSCDDTPKRKVSQSLHGRSARELDEEIIRLRNENFNLKLRLHFKEQVNEDGARANTSNEALANELEDAKTVIHALRLEVGEKTQLLKDAADAISEHEDKEREFVMESQAKIAELEGYVAHLQDEKPLEALFAKDLKRMEEKLSRQADDLHKAKRQIEQLKRELSERDKEILSYEEKLKESTAENSDMMNLLQQHYRFSLMANQMMEIQKKELDACLVEKLGFIKKMNDILPELNCQNELLKEATITVQNLLDTTDLKESFSRELLANYKAAIIESKVEIHNITEDIIKWTQSHGLDCTSNINVESSSSSSQMNSEVSSQDLPGSCSAESSRFSHSAPVEEDDSPQPAKVRSSGKHLRGHAKSSFTGLRQFVKCWGRQYSK</sequence>
<evidence type="ECO:0000313" key="7">
    <source>
        <dbReference type="Proteomes" id="UP000008792"/>
    </source>
</evidence>
<dbReference type="InParanoid" id="B4M2F0"/>
<accession>B4M2F0</accession>
<dbReference type="STRING" id="7244.B4M2F0"/>
<reference evidence="6 7" key="1">
    <citation type="journal article" date="2007" name="Nature">
        <title>Evolution of genes and genomes on the Drosophila phylogeny.</title>
        <authorList>
            <consortium name="Drosophila 12 Genomes Consortium"/>
            <person name="Clark A.G."/>
            <person name="Eisen M.B."/>
            <person name="Smith D.R."/>
            <person name="Bergman C.M."/>
            <person name="Oliver B."/>
            <person name="Markow T.A."/>
            <person name="Kaufman T.C."/>
            <person name="Kellis M."/>
            <person name="Gelbart W."/>
            <person name="Iyer V.N."/>
            <person name="Pollard D.A."/>
            <person name="Sackton T.B."/>
            <person name="Larracuente A.M."/>
            <person name="Singh N.D."/>
            <person name="Abad J.P."/>
            <person name="Abt D.N."/>
            <person name="Adryan B."/>
            <person name="Aguade M."/>
            <person name="Akashi H."/>
            <person name="Anderson W.W."/>
            <person name="Aquadro C.F."/>
            <person name="Ardell D.H."/>
            <person name="Arguello R."/>
            <person name="Artieri C.G."/>
            <person name="Barbash D.A."/>
            <person name="Barker D."/>
            <person name="Barsanti P."/>
            <person name="Batterham P."/>
            <person name="Batzoglou S."/>
            <person name="Begun D."/>
            <person name="Bhutkar A."/>
            <person name="Blanco E."/>
            <person name="Bosak S.A."/>
            <person name="Bradley R.K."/>
            <person name="Brand A.D."/>
            <person name="Brent M.R."/>
            <person name="Brooks A.N."/>
            <person name="Brown R.H."/>
            <person name="Butlin R.K."/>
            <person name="Caggese C."/>
            <person name="Calvi B.R."/>
            <person name="Bernardo de Carvalho A."/>
            <person name="Caspi A."/>
            <person name="Castrezana S."/>
            <person name="Celniker S.E."/>
            <person name="Chang J.L."/>
            <person name="Chapple C."/>
            <person name="Chatterji S."/>
            <person name="Chinwalla A."/>
            <person name="Civetta A."/>
            <person name="Clifton S.W."/>
            <person name="Comeron J.M."/>
            <person name="Costello J.C."/>
            <person name="Coyne J.A."/>
            <person name="Daub J."/>
            <person name="David R.G."/>
            <person name="Delcher A.L."/>
            <person name="Delehaunty K."/>
            <person name="Do C.B."/>
            <person name="Ebling H."/>
            <person name="Edwards K."/>
            <person name="Eickbush T."/>
            <person name="Evans J.D."/>
            <person name="Filipski A."/>
            <person name="Findeiss S."/>
            <person name="Freyhult E."/>
            <person name="Fulton L."/>
            <person name="Fulton R."/>
            <person name="Garcia A.C."/>
            <person name="Gardiner A."/>
            <person name="Garfield D.A."/>
            <person name="Garvin B.E."/>
            <person name="Gibson G."/>
            <person name="Gilbert D."/>
            <person name="Gnerre S."/>
            <person name="Godfrey J."/>
            <person name="Good R."/>
            <person name="Gotea V."/>
            <person name="Gravely B."/>
            <person name="Greenberg A.J."/>
            <person name="Griffiths-Jones S."/>
            <person name="Gross S."/>
            <person name="Guigo R."/>
            <person name="Gustafson E.A."/>
            <person name="Haerty W."/>
            <person name="Hahn M.W."/>
            <person name="Halligan D.L."/>
            <person name="Halpern A.L."/>
            <person name="Halter G.M."/>
            <person name="Han M.V."/>
            <person name="Heger A."/>
            <person name="Hillier L."/>
            <person name="Hinrichs A.S."/>
            <person name="Holmes I."/>
            <person name="Hoskins R.A."/>
            <person name="Hubisz M.J."/>
            <person name="Hultmark D."/>
            <person name="Huntley M.A."/>
            <person name="Jaffe D.B."/>
            <person name="Jagadeeshan S."/>
            <person name="Jeck W.R."/>
            <person name="Johnson J."/>
            <person name="Jones C.D."/>
            <person name="Jordan W.C."/>
            <person name="Karpen G.H."/>
            <person name="Kataoka E."/>
            <person name="Keightley P.D."/>
            <person name="Kheradpour P."/>
            <person name="Kirkness E.F."/>
            <person name="Koerich L.B."/>
            <person name="Kristiansen K."/>
            <person name="Kudrna D."/>
            <person name="Kulathinal R.J."/>
            <person name="Kumar S."/>
            <person name="Kwok R."/>
            <person name="Lander E."/>
            <person name="Langley C.H."/>
            <person name="Lapoint R."/>
            <person name="Lazzaro B.P."/>
            <person name="Lee S.J."/>
            <person name="Levesque L."/>
            <person name="Li R."/>
            <person name="Lin C.F."/>
            <person name="Lin M.F."/>
            <person name="Lindblad-Toh K."/>
            <person name="Llopart A."/>
            <person name="Long M."/>
            <person name="Low L."/>
            <person name="Lozovsky E."/>
            <person name="Lu J."/>
            <person name="Luo M."/>
            <person name="Machado C.A."/>
            <person name="Makalowski W."/>
            <person name="Marzo M."/>
            <person name="Matsuda M."/>
            <person name="Matzkin L."/>
            <person name="McAllister B."/>
            <person name="McBride C.S."/>
            <person name="McKernan B."/>
            <person name="McKernan K."/>
            <person name="Mendez-Lago M."/>
            <person name="Minx P."/>
            <person name="Mollenhauer M.U."/>
            <person name="Montooth K."/>
            <person name="Mount S.M."/>
            <person name="Mu X."/>
            <person name="Myers E."/>
            <person name="Negre B."/>
            <person name="Newfeld S."/>
            <person name="Nielsen R."/>
            <person name="Noor M.A."/>
            <person name="O'Grady P."/>
            <person name="Pachter L."/>
            <person name="Papaceit M."/>
            <person name="Parisi M.J."/>
            <person name="Parisi M."/>
            <person name="Parts L."/>
            <person name="Pedersen J.S."/>
            <person name="Pesole G."/>
            <person name="Phillippy A.M."/>
            <person name="Ponting C.P."/>
            <person name="Pop M."/>
            <person name="Porcelli D."/>
            <person name="Powell J.R."/>
            <person name="Prohaska S."/>
            <person name="Pruitt K."/>
            <person name="Puig M."/>
            <person name="Quesneville H."/>
            <person name="Ram K.R."/>
            <person name="Rand D."/>
            <person name="Rasmussen M.D."/>
            <person name="Reed L.K."/>
            <person name="Reenan R."/>
            <person name="Reily A."/>
            <person name="Remington K.A."/>
            <person name="Rieger T.T."/>
            <person name="Ritchie M.G."/>
            <person name="Robin C."/>
            <person name="Rogers Y.H."/>
            <person name="Rohde C."/>
            <person name="Rozas J."/>
            <person name="Rubenfield M.J."/>
            <person name="Ruiz A."/>
            <person name="Russo S."/>
            <person name="Salzberg S.L."/>
            <person name="Sanchez-Gracia A."/>
            <person name="Saranga D.J."/>
            <person name="Sato H."/>
            <person name="Schaeffer S.W."/>
            <person name="Schatz M.C."/>
            <person name="Schlenke T."/>
            <person name="Schwartz R."/>
            <person name="Segarra C."/>
            <person name="Singh R.S."/>
            <person name="Sirot L."/>
            <person name="Sirota M."/>
            <person name="Sisneros N.B."/>
            <person name="Smith C.D."/>
            <person name="Smith T.F."/>
            <person name="Spieth J."/>
            <person name="Stage D.E."/>
            <person name="Stark A."/>
            <person name="Stephan W."/>
            <person name="Strausberg R.L."/>
            <person name="Strempel S."/>
            <person name="Sturgill D."/>
            <person name="Sutton G."/>
            <person name="Sutton G.G."/>
            <person name="Tao W."/>
            <person name="Teichmann S."/>
            <person name="Tobari Y.N."/>
            <person name="Tomimura Y."/>
            <person name="Tsolas J.M."/>
            <person name="Valente V.L."/>
            <person name="Venter E."/>
            <person name="Venter J.C."/>
            <person name="Vicario S."/>
            <person name="Vieira F.G."/>
            <person name="Vilella A.J."/>
            <person name="Villasante A."/>
            <person name="Walenz B."/>
            <person name="Wang J."/>
            <person name="Wasserman M."/>
            <person name="Watts T."/>
            <person name="Wilson D."/>
            <person name="Wilson R.K."/>
            <person name="Wing R.A."/>
            <person name="Wolfner M.F."/>
            <person name="Wong A."/>
            <person name="Wong G.K."/>
            <person name="Wu C.I."/>
            <person name="Wu G."/>
            <person name="Yamamoto D."/>
            <person name="Yang H.P."/>
            <person name="Yang S.P."/>
            <person name="Yorke J.A."/>
            <person name="Yoshida K."/>
            <person name="Zdobnov E."/>
            <person name="Zhang P."/>
            <person name="Zhang Y."/>
            <person name="Zimin A.V."/>
            <person name="Baldwin J."/>
            <person name="Abdouelleil A."/>
            <person name="Abdulkadir J."/>
            <person name="Abebe A."/>
            <person name="Abera B."/>
            <person name="Abreu J."/>
            <person name="Acer S.C."/>
            <person name="Aftuck L."/>
            <person name="Alexander A."/>
            <person name="An P."/>
            <person name="Anderson E."/>
            <person name="Anderson S."/>
            <person name="Arachi H."/>
            <person name="Azer M."/>
            <person name="Bachantsang P."/>
            <person name="Barry A."/>
            <person name="Bayul T."/>
            <person name="Berlin A."/>
            <person name="Bessette D."/>
            <person name="Bloom T."/>
            <person name="Blye J."/>
            <person name="Boguslavskiy L."/>
            <person name="Bonnet C."/>
            <person name="Boukhgalter B."/>
            <person name="Bourzgui I."/>
            <person name="Brown A."/>
            <person name="Cahill P."/>
            <person name="Channer S."/>
            <person name="Cheshatsang Y."/>
            <person name="Chuda L."/>
            <person name="Citroen M."/>
            <person name="Collymore A."/>
            <person name="Cooke P."/>
            <person name="Costello M."/>
            <person name="D'Aco K."/>
            <person name="Daza R."/>
            <person name="De Haan G."/>
            <person name="DeGray S."/>
            <person name="DeMaso C."/>
            <person name="Dhargay N."/>
            <person name="Dooley K."/>
            <person name="Dooley E."/>
            <person name="Doricent M."/>
            <person name="Dorje P."/>
            <person name="Dorjee K."/>
            <person name="Dupes A."/>
            <person name="Elong R."/>
            <person name="Falk J."/>
            <person name="Farina A."/>
            <person name="Faro S."/>
            <person name="Ferguson D."/>
            <person name="Fisher S."/>
            <person name="Foley C.D."/>
            <person name="Franke A."/>
            <person name="Friedrich D."/>
            <person name="Gadbois L."/>
            <person name="Gearin G."/>
            <person name="Gearin C.R."/>
            <person name="Giannoukos G."/>
            <person name="Goode T."/>
            <person name="Graham J."/>
            <person name="Grandbois E."/>
            <person name="Grewal S."/>
            <person name="Gyaltsen K."/>
            <person name="Hafez N."/>
            <person name="Hagos B."/>
            <person name="Hall J."/>
            <person name="Henson C."/>
            <person name="Hollinger A."/>
            <person name="Honan T."/>
            <person name="Huard M.D."/>
            <person name="Hughes L."/>
            <person name="Hurhula B."/>
            <person name="Husby M.E."/>
            <person name="Kamat A."/>
            <person name="Kanga B."/>
            <person name="Kashin S."/>
            <person name="Khazanovich D."/>
            <person name="Kisner P."/>
            <person name="Lance K."/>
            <person name="Lara M."/>
            <person name="Lee W."/>
            <person name="Lennon N."/>
            <person name="Letendre F."/>
            <person name="LeVine R."/>
            <person name="Lipovsky A."/>
            <person name="Liu X."/>
            <person name="Liu J."/>
            <person name="Liu S."/>
            <person name="Lokyitsang T."/>
            <person name="Lokyitsang Y."/>
            <person name="Lubonja R."/>
            <person name="Lui A."/>
            <person name="MacDonald P."/>
            <person name="Magnisalis V."/>
            <person name="Maru K."/>
            <person name="Matthews C."/>
            <person name="McCusker W."/>
            <person name="McDonough S."/>
            <person name="Mehta T."/>
            <person name="Meldrim J."/>
            <person name="Meneus L."/>
            <person name="Mihai O."/>
            <person name="Mihalev A."/>
            <person name="Mihova T."/>
            <person name="Mittelman R."/>
            <person name="Mlenga V."/>
            <person name="Montmayeur A."/>
            <person name="Mulrain L."/>
            <person name="Navidi A."/>
            <person name="Naylor J."/>
            <person name="Negash T."/>
            <person name="Nguyen T."/>
            <person name="Nguyen N."/>
            <person name="Nicol R."/>
            <person name="Norbu C."/>
            <person name="Norbu N."/>
            <person name="Novod N."/>
            <person name="O'Neill B."/>
            <person name="Osman S."/>
            <person name="Markiewicz E."/>
            <person name="Oyono O.L."/>
            <person name="Patti C."/>
            <person name="Phunkhang P."/>
            <person name="Pierre F."/>
            <person name="Priest M."/>
            <person name="Raghuraman S."/>
            <person name="Rege F."/>
            <person name="Reyes R."/>
            <person name="Rise C."/>
            <person name="Rogov P."/>
            <person name="Ross K."/>
            <person name="Ryan E."/>
            <person name="Settipalli S."/>
            <person name="Shea T."/>
            <person name="Sherpa N."/>
            <person name="Shi L."/>
            <person name="Shih D."/>
            <person name="Sparrow T."/>
            <person name="Spaulding J."/>
            <person name="Stalker J."/>
            <person name="Stange-Thomann N."/>
            <person name="Stavropoulos S."/>
            <person name="Stone C."/>
            <person name="Strader C."/>
            <person name="Tesfaye S."/>
            <person name="Thomson T."/>
            <person name="Thoulutsang Y."/>
            <person name="Thoulutsang D."/>
            <person name="Topham K."/>
            <person name="Topping I."/>
            <person name="Tsamla T."/>
            <person name="Vassiliev H."/>
            <person name="Vo A."/>
            <person name="Wangchuk T."/>
            <person name="Wangdi T."/>
            <person name="Weiand M."/>
            <person name="Wilkinson J."/>
            <person name="Wilson A."/>
            <person name="Yadav S."/>
            <person name="Young G."/>
            <person name="Yu Q."/>
            <person name="Zembek L."/>
            <person name="Zhong D."/>
            <person name="Zimmer A."/>
            <person name="Zwirko Z."/>
            <person name="Jaffe D.B."/>
            <person name="Alvarez P."/>
            <person name="Brockman W."/>
            <person name="Butler J."/>
            <person name="Chin C."/>
            <person name="Gnerre S."/>
            <person name="Grabherr M."/>
            <person name="Kleber M."/>
            <person name="Mauceli E."/>
            <person name="MacCallum I."/>
        </authorList>
    </citation>
    <scope>NUCLEOTIDE SEQUENCE [LARGE SCALE GENOMIC DNA]</scope>
    <source>
        <strain evidence="7">Tucson 15010-1051.87</strain>
    </source>
</reference>
<dbReference type="SMR" id="B4M2F0"/>
<protein>
    <recommendedName>
        <fullName evidence="5">Centrosomin N-terminal motif 1 domain-containing protein</fullName>
    </recommendedName>
</protein>
<evidence type="ECO:0000256" key="3">
    <source>
        <dbReference type="SAM" id="Coils"/>
    </source>
</evidence>
<dbReference type="OrthoDB" id="10255000at2759"/>
<feature type="compositionally biased region" description="Low complexity" evidence="4">
    <location>
        <begin position="315"/>
        <end position="331"/>
    </location>
</feature>
<keyword evidence="7" id="KW-1185">Reference proteome</keyword>
<proteinExistence type="predicted"/>
<feature type="domain" description="Centrosomin N-terminal motif 1" evidence="5">
    <location>
        <begin position="32"/>
        <end position="105"/>
    </location>
</feature>
<evidence type="ECO:0000256" key="4">
    <source>
        <dbReference type="SAM" id="MobiDB-lite"/>
    </source>
</evidence>
<dbReference type="EMBL" id="CH940651">
    <property type="protein sequence ID" value="EDW65854.2"/>
    <property type="molecule type" value="Genomic_DNA"/>
</dbReference>
<feature type="compositionally biased region" description="Polar residues" evidence="4">
    <location>
        <begin position="1"/>
        <end position="12"/>
    </location>
</feature>
<keyword evidence="3" id="KW-0175">Coiled coil</keyword>
<dbReference type="GO" id="GO:0005737">
    <property type="term" value="C:cytoplasm"/>
    <property type="evidence" value="ECO:0007669"/>
    <property type="project" value="UniProtKB-SubCell"/>
</dbReference>
<dbReference type="AlphaFoldDB" id="B4M2F0"/>
<dbReference type="InterPro" id="IPR012943">
    <property type="entry name" value="Cnn_1N"/>
</dbReference>
<gene>
    <name evidence="6" type="primary">Dvir\GJ18667</name>
    <name evidence="6" type="ORF">Dvir_GJ18667</name>
</gene>
<name>B4M2F0_DROVI</name>
<dbReference type="Pfam" id="PF07989">
    <property type="entry name" value="Cnn_1N"/>
    <property type="match status" value="1"/>
</dbReference>